<name>A0A1W0X8T3_HYPEX</name>
<evidence type="ECO:0000256" key="9">
    <source>
        <dbReference type="ARBA" id="ARBA00032607"/>
    </source>
</evidence>
<dbReference type="PANTHER" id="PTHR13046:SF0">
    <property type="entry name" value="CAAX PRENYL PROTEASE 2"/>
    <property type="match status" value="1"/>
</dbReference>
<dbReference type="InterPro" id="IPR003675">
    <property type="entry name" value="Rce1/LyrA-like_dom"/>
</dbReference>
<protein>
    <recommendedName>
        <fullName evidence="12">CAAX prenyl protease 2</fullName>
        <ecNumber evidence="11">3.4.26.1</ecNumber>
    </recommendedName>
    <alternativeName>
        <fullName evidence="9">Farnesylated proteins-converting enzyme 2</fullName>
    </alternativeName>
</protein>
<keyword evidence="16" id="KW-1185">Reference proteome</keyword>
<evidence type="ECO:0000256" key="13">
    <source>
        <dbReference type="SAM" id="Phobius"/>
    </source>
</evidence>
<evidence type="ECO:0000256" key="1">
    <source>
        <dbReference type="ARBA" id="ARBA00004477"/>
    </source>
</evidence>
<feature type="domain" description="CAAX prenyl protease 2/Lysostaphin resistance protein A-like" evidence="14">
    <location>
        <begin position="171"/>
        <end position="277"/>
    </location>
</feature>
<dbReference type="GO" id="GO:0004222">
    <property type="term" value="F:metalloendopeptidase activity"/>
    <property type="evidence" value="ECO:0007669"/>
    <property type="project" value="InterPro"/>
</dbReference>
<feature type="transmembrane region" description="Helical" evidence="13">
    <location>
        <begin position="236"/>
        <end position="259"/>
    </location>
</feature>
<proteinExistence type="inferred from homology"/>
<evidence type="ECO:0000256" key="3">
    <source>
        <dbReference type="ARBA" id="ARBA00022670"/>
    </source>
</evidence>
<evidence type="ECO:0000256" key="6">
    <source>
        <dbReference type="ARBA" id="ARBA00022824"/>
    </source>
</evidence>
<comment type="similarity">
    <text evidence="2">Belongs to the peptidase U48 family.</text>
</comment>
<comment type="catalytic activity">
    <reaction evidence="10">
        <text>Hydrolyzes the peptide bond -P2-(S-farnesyl or geranylgeranyl)C-P1'-P2'-P3'-COOH where P1' and P2' are amino acids with aliphatic sidechains and P3' is any C-terminal residue.</text>
        <dbReference type="EC" id="3.4.26.1"/>
    </reaction>
</comment>
<dbReference type="OrthoDB" id="271604at2759"/>
<keyword evidence="5" id="KW-0378">Hydrolase</keyword>
<dbReference type="EMBL" id="MTYJ01000009">
    <property type="protein sequence ID" value="OQV23955.1"/>
    <property type="molecule type" value="Genomic_DNA"/>
</dbReference>
<evidence type="ECO:0000256" key="8">
    <source>
        <dbReference type="ARBA" id="ARBA00023136"/>
    </source>
</evidence>
<evidence type="ECO:0000256" key="5">
    <source>
        <dbReference type="ARBA" id="ARBA00022801"/>
    </source>
</evidence>
<feature type="transmembrane region" description="Helical" evidence="13">
    <location>
        <begin position="291"/>
        <end position="311"/>
    </location>
</feature>
<keyword evidence="6" id="KW-0256">Endoplasmic reticulum</keyword>
<dbReference type="InterPro" id="IPR039731">
    <property type="entry name" value="Rce1"/>
</dbReference>
<evidence type="ECO:0000256" key="2">
    <source>
        <dbReference type="ARBA" id="ARBA00006897"/>
    </source>
</evidence>
<dbReference type="Proteomes" id="UP000192578">
    <property type="component" value="Unassembled WGS sequence"/>
</dbReference>
<dbReference type="AlphaFoldDB" id="A0A1W0X8T3"/>
<feature type="transmembrane region" description="Helical" evidence="13">
    <location>
        <begin position="26"/>
        <end position="45"/>
    </location>
</feature>
<sequence length="349" mass="39060">MDSLIDSSIDTAALTGDTACTASANLWAWIAGSCIAFSYVVSLYIHPFGERLLAFPQGERNDPAEIRSRFQRVFYASIFSFLVSAAYQYAFALGKLGPTTELLQILLKTGFRLVGLPCAVCIPVLLTLILFLGPLVGDYVMGRFQGYNRAFVSLFYHNRYFRRKILRDSLFSLIWWRAYVVAPISEEFVYRACLVPVILHCFGSTAAIIVSPLAFGVAHLHHIFDRIRLGASAVEAITTTLFQIFYTSLFGAYSAYLFVRTGHFIAPVLVHALCNSMGVPDVAAFKSQQRIVIGVMYFLGLFLWMGLISSYRSMVLRYRPRSRKQEESALLKIYLCLGGLPASEGMQYS</sequence>
<evidence type="ECO:0000256" key="10">
    <source>
        <dbReference type="ARBA" id="ARBA00047280"/>
    </source>
</evidence>
<dbReference type="GO" id="GO:0071586">
    <property type="term" value="P:CAAX-box protein processing"/>
    <property type="evidence" value="ECO:0007669"/>
    <property type="project" value="InterPro"/>
</dbReference>
<keyword evidence="7 13" id="KW-1133">Transmembrane helix</keyword>
<evidence type="ECO:0000256" key="11">
    <source>
        <dbReference type="ARBA" id="ARBA00049729"/>
    </source>
</evidence>
<evidence type="ECO:0000313" key="16">
    <source>
        <dbReference type="Proteomes" id="UP000192578"/>
    </source>
</evidence>
<evidence type="ECO:0000313" key="15">
    <source>
        <dbReference type="EMBL" id="OQV23955.1"/>
    </source>
</evidence>
<keyword evidence="4 13" id="KW-0812">Transmembrane</keyword>
<comment type="caution">
    <text evidence="15">The sequence shown here is derived from an EMBL/GenBank/DDBJ whole genome shotgun (WGS) entry which is preliminary data.</text>
</comment>
<evidence type="ECO:0000256" key="7">
    <source>
        <dbReference type="ARBA" id="ARBA00022989"/>
    </source>
</evidence>
<reference evidence="16" key="1">
    <citation type="submission" date="2017-01" db="EMBL/GenBank/DDBJ databases">
        <title>Comparative genomics of anhydrobiosis in the tardigrade Hypsibius dujardini.</title>
        <authorList>
            <person name="Yoshida Y."/>
            <person name="Koutsovoulos G."/>
            <person name="Laetsch D."/>
            <person name="Stevens L."/>
            <person name="Kumar S."/>
            <person name="Horikawa D."/>
            <person name="Ishino K."/>
            <person name="Komine S."/>
            <person name="Tomita M."/>
            <person name="Blaxter M."/>
            <person name="Arakawa K."/>
        </authorList>
    </citation>
    <scope>NUCLEOTIDE SEQUENCE [LARGE SCALE GENOMIC DNA]</scope>
    <source>
        <strain evidence="16">Z151</strain>
    </source>
</reference>
<evidence type="ECO:0000256" key="4">
    <source>
        <dbReference type="ARBA" id="ARBA00022692"/>
    </source>
</evidence>
<keyword evidence="8 13" id="KW-0472">Membrane</keyword>
<evidence type="ECO:0000256" key="12">
    <source>
        <dbReference type="ARBA" id="ARBA00049763"/>
    </source>
</evidence>
<comment type="subcellular location">
    <subcellularLocation>
        <location evidence="1">Endoplasmic reticulum membrane</location>
        <topology evidence="1">Multi-pass membrane protein</topology>
    </subcellularLocation>
</comment>
<dbReference type="PANTHER" id="PTHR13046">
    <property type="entry name" value="PROTEASE U48 CAAX PRENYL PROTEASE RCE1"/>
    <property type="match status" value="1"/>
</dbReference>
<accession>A0A1W0X8T3</accession>
<evidence type="ECO:0000259" key="14">
    <source>
        <dbReference type="Pfam" id="PF02517"/>
    </source>
</evidence>
<feature type="transmembrane region" description="Helical" evidence="13">
    <location>
        <begin position="73"/>
        <end position="93"/>
    </location>
</feature>
<organism evidence="15 16">
    <name type="scientific">Hypsibius exemplaris</name>
    <name type="common">Freshwater tardigrade</name>
    <dbReference type="NCBI Taxonomy" id="2072580"/>
    <lineage>
        <taxon>Eukaryota</taxon>
        <taxon>Metazoa</taxon>
        <taxon>Ecdysozoa</taxon>
        <taxon>Tardigrada</taxon>
        <taxon>Eutardigrada</taxon>
        <taxon>Parachela</taxon>
        <taxon>Hypsibioidea</taxon>
        <taxon>Hypsibiidae</taxon>
        <taxon>Hypsibius</taxon>
    </lineage>
</organism>
<dbReference type="GO" id="GO:0005789">
    <property type="term" value="C:endoplasmic reticulum membrane"/>
    <property type="evidence" value="ECO:0007669"/>
    <property type="project" value="UniProtKB-SubCell"/>
</dbReference>
<dbReference type="Pfam" id="PF02517">
    <property type="entry name" value="Rce1-like"/>
    <property type="match status" value="1"/>
</dbReference>
<dbReference type="EC" id="3.4.26.1" evidence="11"/>
<gene>
    <name evidence="15" type="ORF">BV898_02302</name>
</gene>
<feature type="transmembrane region" description="Helical" evidence="13">
    <location>
        <begin position="188"/>
        <end position="215"/>
    </location>
</feature>
<feature type="transmembrane region" description="Helical" evidence="13">
    <location>
        <begin position="113"/>
        <end position="136"/>
    </location>
</feature>
<keyword evidence="3 15" id="KW-0645">Protease</keyword>